<name>A0A917F7R4_9PROT</name>
<keyword evidence="2" id="KW-1185">Reference proteome</keyword>
<reference evidence="1" key="2">
    <citation type="submission" date="2020-09" db="EMBL/GenBank/DDBJ databases">
        <authorList>
            <person name="Sun Q."/>
            <person name="Zhou Y."/>
        </authorList>
    </citation>
    <scope>NUCLEOTIDE SEQUENCE</scope>
    <source>
        <strain evidence="1">CGMCC 1.15254</strain>
    </source>
</reference>
<protein>
    <submittedName>
        <fullName evidence="1">Uncharacterized protein</fullName>
    </submittedName>
</protein>
<evidence type="ECO:0000313" key="2">
    <source>
        <dbReference type="Proteomes" id="UP000632498"/>
    </source>
</evidence>
<sequence>MMTHIDKFNNLPSQDGEIVDLYLFGWFDNTGNTGDYGLNVAPAQKTFQTLITTTYMFQSEPMFTLCCRPFKMSQAQFEYLQEHDLDTQDFLSNLGPLPDIVFSVDLSQHNDVNSALGAIKDLPF</sequence>
<proteinExistence type="predicted"/>
<comment type="caution">
    <text evidence="1">The sequence shown here is derived from an EMBL/GenBank/DDBJ whole genome shotgun (WGS) entry which is preliminary data.</text>
</comment>
<dbReference type="Proteomes" id="UP000632498">
    <property type="component" value="Unassembled WGS sequence"/>
</dbReference>
<gene>
    <name evidence="1" type="ORF">GCM10011332_05590</name>
</gene>
<evidence type="ECO:0000313" key="1">
    <source>
        <dbReference type="EMBL" id="GGF55085.1"/>
    </source>
</evidence>
<organism evidence="1 2">
    <name type="scientific">Terasakiella brassicae</name>
    <dbReference type="NCBI Taxonomy" id="1634917"/>
    <lineage>
        <taxon>Bacteria</taxon>
        <taxon>Pseudomonadati</taxon>
        <taxon>Pseudomonadota</taxon>
        <taxon>Alphaproteobacteria</taxon>
        <taxon>Rhodospirillales</taxon>
        <taxon>Terasakiellaceae</taxon>
        <taxon>Terasakiella</taxon>
    </lineage>
</organism>
<dbReference type="EMBL" id="BMHV01000003">
    <property type="protein sequence ID" value="GGF55085.1"/>
    <property type="molecule type" value="Genomic_DNA"/>
</dbReference>
<dbReference type="RefSeq" id="WP_188661307.1">
    <property type="nucleotide sequence ID" value="NZ_BMHV01000003.1"/>
</dbReference>
<accession>A0A917F7R4</accession>
<reference evidence="1" key="1">
    <citation type="journal article" date="2014" name="Int. J. Syst. Evol. Microbiol.">
        <title>Complete genome sequence of Corynebacterium casei LMG S-19264T (=DSM 44701T), isolated from a smear-ripened cheese.</title>
        <authorList>
            <consortium name="US DOE Joint Genome Institute (JGI-PGF)"/>
            <person name="Walter F."/>
            <person name="Albersmeier A."/>
            <person name="Kalinowski J."/>
            <person name="Ruckert C."/>
        </authorList>
    </citation>
    <scope>NUCLEOTIDE SEQUENCE</scope>
    <source>
        <strain evidence="1">CGMCC 1.15254</strain>
    </source>
</reference>
<dbReference type="AlphaFoldDB" id="A0A917F7R4"/>